<feature type="transmembrane region" description="Helical" evidence="1">
    <location>
        <begin position="43"/>
        <end position="65"/>
    </location>
</feature>
<keyword evidence="1" id="KW-1133">Transmembrane helix</keyword>
<dbReference type="RefSeq" id="WP_146199254.1">
    <property type="nucleotide sequence ID" value="NZ_QGGO01000044.1"/>
</dbReference>
<evidence type="ECO:0008006" key="4">
    <source>
        <dbReference type="Google" id="ProtNLM"/>
    </source>
</evidence>
<reference evidence="2 3" key="1">
    <citation type="submission" date="2018-05" db="EMBL/GenBank/DDBJ databases">
        <title>Genomic Encyclopedia of Archaeal and Bacterial Type Strains, Phase II (KMG-II): from individual species to whole genera.</title>
        <authorList>
            <person name="Goeker M."/>
        </authorList>
    </citation>
    <scope>NUCLEOTIDE SEQUENCE [LARGE SCALE GENOMIC DNA]</scope>
    <source>
        <strain evidence="2 3">DSM 22214</strain>
    </source>
</reference>
<keyword evidence="1" id="KW-0472">Membrane</keyword>
<proteinExistence type="predicted"/>
<accession>A0A316DF10</accession>
<feature type="transmembrane region" description="Helical" evidence="1">
    <location>
        <begin position="7"/>
        <end position="23"/>
    </location>
</feature>
<feature type="transmembrane region" description="Helical" evidence="1">
    <location>
        <begin position="102"/>
        <end position="124"/>
    </location>
</feature>
<evidence type="ECO:0000313" key="2">
    <source>
        <dbReference type="EMBL" id="PWK16801.1"/>
    </source>
</evidence>
<protein>
    <recommendedName>
        <fullName evidence="4">Transmembrane protein</fullName>
    </recommendedName>
</protein>
<dbReference type="EMBL" id="QGGO01000044">
    <property type="protein sequence ID" value="PWK16801.1"/>
    <property type="molecule type" value="Genomic_DNA"/>
</dbReference>
<organism evidence="2 3">
    <name type="scientific">Arcicella aurantiaca</name>
    <dbReference type="NCBI Taxonomy" id="591202"/>
    <lineage>
        <taxon>Bacteria</taxon>
        <taxon>Pseudomonadati</taxon>
        <taxon>Bacteroidota</taxon>
        <taxon>Cytophagia</taxon>
        <taxon>Cytophagales</taxon>
        <taxon>Flectobacillaceae</taxon>
        <taxon>Arcicella</taxon>
    </lineage>
</organism>
<comment type="caution">
    <text evidence="2">The sequence shown here is derived from an EMBL/GenBank/DDBJ whole genome shotgun (WGS) entry which is preliminary data.</text>
</comment>
<gene>
    <name evidence="2" type="ORF">LV89_04759</name>
</gene>
<dbReference type="Proteomes" id="UP000245489">
    <property type="component" value="Unassembled WGS sequence"/>
</dbReference>
<keyword evidence="3" id="KW-1185">Reference proteome</keyword>
<keyword evidence="1" id="KW-0812">Transmembrane</keyword>
<evidence type="ECO:0000313" key="3">
    <source>
        <dbReference type="Proteomes" id="UP000245489"/>
    </source>
</evidence>
<dbReference type="AlphaFoldDB" id="A0A316DF10"/>
<feature type="transmembrane region" description="Helical" evidence="1">
    <location>
        <begin position="77"/>
        <end position="96"/>
    </location>
</feature>
<name>A0A316DF10_9BACT</name>
<sequence>MIKCIKIIFWLSIVFALLFTMYLKQSYLFTKVLFDYVGTQALWASWALAIITEFIRGAFAYASFLASEKGLSQTKTIALLVSVGISLFDFWEVYHYLDTQAIAYTAYFFVSITLALELMGGAILQEINEMSYRELESSEEENCSESLIKNNQIQSPFVDLIDSFPNANNLAQINPMLEEMSCFTKKRNDRTVRVKSTLKSVRHGTLFLF</sequence>
<evidence type="ECO:0000256" key="1">
    <source>
        <dbReference type="SAM" id="Phobius"/>
    </source>
</evidence>